<dbReference type="Pfam" id="PF13921">
    <property type="entry name" value="Myb_DNA-bind_6"/>
    <property type="match status" value="1"/>
</dbReference>
<organism evidence="3 4">
    <name type="scientific">Coccomyxa subellipsoidea (strain C-169)</name>
    <name type="common">Green microalga</name>
    <dbReference type="NCBI Taxonomy" id="574566"/>
    <lineage>
        <taxon>Eukaryota</taxon>
        <taxon>Viridiplantae</taxon>
        <taxon>Chlorophyta</taxon>
        <taxon>core chlorophytes</taxon>
        <taxon>Trebouxiophyceae</taxon>
        <taxon>Trebouxiophyceae incertae sedis</taxon>
        <taxon>Coccomyxaceae</taxon>
        <taxon>Coccomyxa</taxon>
        <taxon>Coccomyxa subellipsoidea</taxon>
    </lineage>
</organism>
<dbReference type="eggNOG" id="KOG0051">
    <property type="taxonomic scope" value="Eukaryota"/>
</dbReference>
<sequence>MATHVGSGNRGGHAGPSSSQPAEQPKQKKPKHGNGTATEQPLLAAAQQALANEEKSQKKRKRMEAKLQQAAEPSSGQEEPAAAAADQLPKKKKKDKTAASEPTALGKGAPAIPTSAGKEGAAVRKQAGAPGGAAGDAVVAPKKKGANAAVKGSAGGVKTVSLEGPELKSWREDYKRTNVKHGKFSSAERDAIRQAVKEYAEAHQLSQTDLDWLYCTRKSSAEARRRTEGAWTSIAAALPHRKAKAVWSCGTRMLHLGNYKGKWTAEDVEKLKELHAAKGDRWVEMGASLGRLPEAVRDKFRTLKLGDARKAGAWTPEEEGKLTELVSTYLAKRPAEERVSGRIVLDDVPWDAISDWGVGDDRRLLKSLFRSGAVNDWELDWGALVPGRAAAVTRRRWRLMLKCVPDGADKGFDECVDFLVEKYTPDLKTKGEKGNAAADGAASPAEAA</sequence>
<dbReference type="GeneID" id="17039241"/>
<feature type="region of interest" description="Disordered" evidence="1">
    <location>
        <begin position="428"/>
        <end position="448"/>
    </location>
</feature>
<dbReference type="PANTHER" id="PTHR47430:SF4">
    <property type="entry name" value="GB|AAC33480.1"/>
    <property type="match status" value="1"/>
</dbReference>
<name>I0YS90_COCSC</name>
<evidence type="ECO:0000256" key="1">
    <source>
        <dbReference type="SAM" id="MobiDB-lite"/>
    </source>
</evidence>
<dbReference type="Proteomes" id="UP000007264">
    <property type="component" value="Unassembled WGS sequence"/>
</dbReference>
<protein>
    <recommendedName>
        <fullName evidence="2">Myb-like domain-containing protein</fullName>
    </recommendedName>
</protein>
<dbReference type="PANTHER" id="PTHR47430">
    <property type="entry name" value="GB|AAC33480.1"/>
    <property type="match status" value="1"/>
</dbReference>
<keyword evidence="4" id="KW-1185">Reference proteome</keyword>
<feature type="region of interest" description="Disordered" evidence="1">
    <location>
        <begin position="1"/>
        <end position="137"/>
    </location>
</feature>
<gene>
    <name evidence="3" type="ORF">COCSUDRAFT_57161</name>
</gene>
<feature type="domain" description="Myb-like" evidence="2">
    <location>
        <begin position="310"/>
        <end position="425"/>
    </location>
</feature>
<feature type="compositionally biased region" description="Low complexity" evidence="1">
    <location>
        <begin position="70"/>
        <end position="87"/>
    </location>
</feature>
<feature type="domain" description="Myb-like" evidence="2">
    <location>
        <begin position="180"/>
        <end position="256"/>
    </location>
</feature>
<dbReference type="InterPro" id="IPR009057">
    <property type="entry name" value="Homeodomain-like_sf"/>
</dbReference>
<proteinExistence type="predicted"/>
<dbReference type="SUPFAM" id="SSF46689">
    <property type="entry name" value="Homeodomain-like"/>
    <property type="match status" value="1"/>
</dbReference>
<evidence type="ECO:0000259" key="2">
    <source>
        <dbReference type="SMART" id="SM00717"/>
    </source>
</evidence>
<evidence type="ECO:0000313" key="3">
    <source>
        <dbReference type="EMBL" id="EIE21259.1"/>
    </source>
</evidence>
<dbReference type="KEGG" id="csl:COCSUDRAFT_57161"/>
<feature type="compositionally biased region" description="Low complexity" evidence="1">
    <location>
        <begin position="436"/>
        <end position="448"/>
    </location>
</feature>
<accession>I0YS90</accession>
<evidence type="ECO:0000313" key="4">
    <source>
        <dbReference type="Proteomes" id="UP000007264"/>
    </source>
</evidence>
<feature type="domain" description="Myb-like" evidence="2">
    <location>
        <begin position="259"/>
        <end position="306"/>
    </location>
</feature>
<dbReference type="SMART" id="SM00717">
    <property type="entry name" value="SANT"/>
    <property type="match status" value="3"/>
</dbReference>
<dbReference type="RefSeq" id="XP_005645803.1">
    <property type="nucleotide sequence ID" value="XM_005645746.1"/>
</dbReference>
<dbReference type="EMBL" id="AGSI01000013">
    <property type="protein sequence ID" value="EIE21259.1"/>
    <property type="molecule type" value="Genomic_DNA"/>
</dbReference>
<comment type="caution">
    <text evidence="3">The sequence shown here is derived from an EMBL/GenBank/DDBJ whole genome shotgun (WGS) entry which is preliminary data.</text>
</comment>
<reference evidence="3 4" key="1">
    <citation type="journal article" date="2012" name="Genome Biol.">
        <title>The genome of the polar eukaryotic microalga coccomyxa subellipsoidea reveals traits of cold adaptation.</title>
        <authorList>
            <person name="Blanc G."/>
            <person name="Agarkova I."/>
            <person name="Grimwood J."/>
            <person name="Kuo A."/>
            <person name="Brueggeman A."/>
            <person name="Dunigan D."/>
            <person name="Gurnon J."/>
            <person name="Ladunga I."/>
            <person name="Lindquist E."/>
            <person name="Lucas S."/>
            <person name="Pangilinan J."/>
            <person name="Proschold T."/>
            <person name="Salamov A."/>
            <person name="Schmutz J."/>
            <person name="Weeks D."/>
            <person name="Yamada T."/>
            <person name="Claverie J.M."/>
            <person name="Grigoriev I."/>
            <person name="Van Etten J."/>
            <person name="Lomsadze A."/>
            <person name="Borodovsky M."/>
        </authorList>
    </citation>
    <scope>NUCLEOTIDE SEQUENCE [LARGE SCALE GENOMIC DNA]</scope>
    <source>
        <strain evidence="3 4">C-169</strain>
    </source>
</reference>
<feature type="compositionally biased region" description="Low complexity" evidence="1">
    <location>
        <begin position="40"/>
        <end position="51"/>
    </location>
</feature>
<dbReference type="InterPro" id="IPR001005">
    <property type="entry name" value="SANT/Myb"/>
</dbReference>
<dbReference type="Gene3D" id="1.10.10.60">
    <property type="entry name" value="Homeodomain-like"/>
    <property type="match status" value="1"/>
</dbReference>
<dbReference type="OrthoDB" id="39591at2759"/>
<dbReference type="STRING" id="574566.I0YS90"/>
<dbReference type="AlphaFoldDB" id="I0YS90"/>
<dbReference type="CDD" id="cd00167">
    <property type="entry name" value="SANT"/>
    <property type="match status" value="1"/>
</dbReference>